<keyword evidence="3 6" id="KW-0812">Transmembrane</keyword>
<dbReference type="NCBIfam" id="NF038013">
    <property type="entry name" value="AceTr_1"/>
    <property type="match status" value="1"/>
</dbReference>
<dbReference type="InterPro" id="IPR000791">
    <property type="entry name" value="Gpr1/Fun34/SatP-like"/>
</dbReference>
<evidence type="ECO:0000256" key="2">
    <source>
        <dbReference type="ARBA" id="ARBA00005587"/>
    </source>
</evidence>
<dbReference type="PANTHER" id="PTHR30178">
    <property type="entry name" value="INNER MEMBRANE PROTEIN YAAH"/>
    <property type="match status" value="1"/>
</dbReference>
<feature type="transmembrane region" description="Helical" evidence="6">
    <location>
        <begin position="104"/>
        <end position="124"/>
    </location>
</feature>
<dbReference type="InterPro" id="IPR047623">
    <property type="entry name" value="SatP"/>
</dbReference>
<sequence length="195" mass="20703">MIPTTPVVVKDGIANPAPLGLCAFGMTTVLLNIHNAGFFELNAMILAMGIFYGGLAQVIAGIIEAKKNNTFGLTAFTSYGFFWLSLVALIVMPKLGWGTKPTEGAMCAYLGIWGLFTFCLFFGTLKLNRALQFVFGSLTLLFGLLVWGDATGDETIKHLAGYEGIICGLSAIYTGIAGVLNEVYGKTVLPIGTVS</sequence>
<accession>A0ABR7X9V3</accession>
<feature type="transmembrane region" description="Helical" evidence="6">
    <location>
        <begin position="159"/>
        <end position="180"/>
    </location>
</feature>
<name>A0ABR7X9V3_9SPHI</name>
<gene>
    <name evidence="7" type="ORF">IDJ75_18575</name>
</gene>
<feature type="transmembrane region" description="Helical" evidence="6">
    <location>
        <begin position="12"/>
        <end position="31"/>
    </location>
</feature>
<evidence type="ECO:0000313" key="8">
    <source>
        <dbReference type="Proteomes" id="UP000618754"/>
    </source>
</evidence>
<comment type="subcellular location">
    <subcellularLocation>
        <location evidence="1">Membrane</location>
        <topology evidence="1">Multi-pass membrane protein</topology>
    </subcellularLocation>
</comment>
<organism evidence="7 8">
    <name type="scientific">Mucilaginibacter rigui</name>
    <dbReference type="NCBI Taxonomy" id="534635"/>
    <lineage>
        <taxon>Bacteria</taxon>
        <taxon>Pseudomonadati</taxon>
        <taxon>Bacteroidota</taxon>
        <taxon>Sphingobacteriia</taxon>
        <taxon>Sphingobacteriales</taxon>
        <taxon>Sphingobacteriaceae</taxon>
        <taxon>Mucilaginibacter</taxon>
    </lineage>
</organism>
<comment type="similarity">
    <text evidence="2">Belongs to the acetate uptake transporter (AceTr) (TC 2.A.96) family.</text>
</comment>
<evidence type="ECO:0000256" key="3">
    <source>
        <dbReference type="ARBA" id="ARBA00022692"/>
    </source>
</evidence>
<proteinExistence type="inferred from homology"/>
<dbReference type="InterPro" id="IPR047622">
    <property type="entry name" value="GPR1_FUN34_YAAH"/>
</dbReference>
<comment type="caution">
    <text evidence="7">The sequence shown here is derived from an EMBL/GenBank/DDBJ whole genome shotgun (WGS) entry which is preliminary data.</text>
</comment>
<dbReference type="RefSeq" id="WP_191177151.1">
    <property type="nucleotide sequence ID" value="NZ_JACWMW010000005.1"/>
</dbReference>
<evidence type="ECO:0000256" key="5">
    <source>
        <dbReference type="ARBA" id="ARBA00023136"/>
    </source>
</evidence>
<evidence type="ECO:0000313" key="7">
    <source>
        <dbReference type="EMBL" id="MBD1387301.1"/>
    </source>
</evidence>
<dbReference type="Pfam" id="PF01184">
    <property type="entry name" value="Gpr1_Fun34_YaaH"/>
    <property type="match status" value="1"/>
</dbReference>
<protein>
    <submittedName>
        <fullName evidence="7">Acetate uptake transporter</fullName>
    </submittedName>
</protein>
<dbReference type="PANTHER" id="PTHR30178:SF3">
    <property type="entry name" value="SUCCINATE-ACETATE_PROTON SYMPORTER SATP"/>
    <property type="match status" value="1"/>
</dbReference>
<evidence type="ECO:0000256" key="1">
    <source>
        <dbReference type="ARBA" id="ARBA00004141"/>
    </source>
</evidence>
<dbReference type="Proteomes" id="UP000618754">
    <property type="component" value="Unassembled WGS sequence"/>
</dbReference>
<feature type="transmembrane region" description="Helical" evidence="6">
    <location>
        <begin position="43"/>
        <end position="63"/>
    </location>
</feature>
<keyword evidence="4 6" id="KW-1133">Transmembrane helix</keyword>
<evidence type="ECO:0000256" key="4">
    <source>
        <dbReference type="ARBA" id="ARBA00022989"/>
    </source>
</evidence>
<keyword evidence="8" id="KW-1185">Reference proteome</keyword>
<feature type="transmembrane region" description="Helical" evidence="6">
    <location>
        <begin position="130"/>
        <end position="147"/>
    </location>
</feature>
<dbReference type="EMBL" id="JACWMW010000005">
    <property type="protein sequence ID" value="MBD1387301.1"/>
    <property type="molecule type" value="Genomic_DNA"/>
</dbReference>
<evidence type="ECO:0000256" key="6">
    <source>
        <dbReference type="SAM" id="Phobius"/>
    </source>
</evidence>
<keyword evidence="5 6" id="KW-0472">Membrane</keyword>
<reference evidence="7 8" key="1">
    <citation type="submission" date="2020-09" db="EMBL/GenBank/DDBJ databases">
        <title>Novel species of Mucilaginibacter isolated from a glacier on the Tibetan Plateau.</title>
        <authorList>
            <person name="Liu Q."/>
            <person name="Xin Y.-H."/>
        </authorList>
    </citation>
    <scope>NUCLEOTIDE SEQUENCE [LARGE SCALE GENOMIC DNA]</scope>
    <source>
        <strain evidence="7 8">CGMCC 1.13878</strain>
    </source>
</reference>
<feature type="transmembrane region" description="Helical" evidence="6">
    <location>
        <begin position="69"/>
        <end position="92"/>
    </location>
</feature>
<dbReference type="PROSITE" id="PS01114">
    <property type="entry name" value="GPR1_FUN34_YAAH"/>
    <property type="match status" value="1"/>
</dbReference>